<gene>
    <name evidence="2" type="ORF">BCR39DRAFT_536369</name>
</gene>
<dbReference type="Pfam" id="PF13920">
    <property type="entry name" value="zf-C3HC4_3"/>
    <property type="match status" value="1"/>
</dbReference>
<feature type="compositionally biased region" description="Polar residues" evidence="1">
    <location>
        <begin position="182"/>
        <end position="193"/>
    </location>
</feature>
<dbReference type="InterPro" id="IPR013083">
    <property type="entry name" value="Znf_RING/FYVE/PHD"/>
</dbReference>
<evidence type="ECO:0000313" key="3">
    <source>
        <dbReference type="Proteomes" id="UP000193986"/>
    </source>
</evidence>
<keyword evidence="3" id="KW-1185">Reference proteome</keyword>
<feature type="compositionally biased region" description="Low complexity" evidence="1">
    <location>
        <begin position="151"/>
        <end position="174"/>
    </location>
</feature>
<dbReference type="AlphaFoldDB" id="A0A1Y2AZX6"/>
<comment type="caution">
    <text evidence="2">The sequence shown here is derived from an EMBL/GenBank/DDBJ whole genome shotgun (WGS) entry which is preliminary data.</text>
</comment>
<evidence type="ECO:0000313" key="2">
    <source>
        <dbReference type="EMBL" id="ORY28036.1"/>
    </source>
</evidence>
<organism evidence="2 3">
    <name type="scientific">Naematelia encephala</name>
    <dbReference type="NCBI Taxonomy" id="71784"/>
    <lineage>
        <taxon>Eukaryota</taxon>
        <taxon>Fungi</taxon>
        <taxon>Dikarya</taxon>
        <taxon>Basidiomycota</taxon>
        <taxon>Agaricomycotina</taxon>
        <taxon>Tremellomycetes</taxon>
        <taxon>Tremellales</taxon>
        <taxon>Naemateliaceae</taxon>
        <taxon>Naematelia</taxon>
    </lineage>
</organism>
<protein>
    <submittedName>
        <fullName evidence="2">Uncharacterized protein</fullName>
    </submittedName>
</protein>
<accession>A0A1Y2AZX6</accession>
<sequence>MSPSTSIKSLEGEIERPYPLCLVCLSRPPSAVLLPCCHLNLCYICAPALLYRHRPASSSPHQQIESIPEIPSLDSATEITTSTRNTTTITDDVPTPTPTLTPILNITATATADDATIFTTSTTTIGDDALNSIPTINPTATVAPMPSINPTTNNDAQNLTTTTTTSTTPNIEFTPHPPPSEPTQTQMETPPSTRLPWSTILARATANHPKSRRLSNGGYLPPELGLQGSELRGQDILPRPRCSNSLSSSHQEEECQSESKLGFESMISPEDGNGQVILIQNQQNGCGGPRCLVCRAGVQGWLRVYTG</sequence>
<feature type="region of interest" description="Disordered" evidence="1">
    <location>
        <begin position="141"/>
        <end position="193"/>
    </location>
</feature>
<dbReference type="OrthoDB" id="2565098at2759"/>
<dbReference type="Gene3D" id="3.30.40.10">
    <property type="entry name" value="Zinc/RING finger domain, C3HC4 (zinc finger)"/>
    <property type="match status" value="1"/>
</dbReference>
<dbReference type="InParanoid" id="A0A1Y2AZX6"/>
<dbReference type="EMBL" id="MCFC01000034">
    <property type="protein sequence ID" value="ORY28036.1"/>
    <property type="molecule type" value="Genomic_DNA"/>
</dbReference>
<dbReference type="Proteomes" id="UP000193986">
    <property type="component" value="Unassembled WGS sequence"/>
</dbReference>
<reference evidence="2 3" key="1">
    <citation type="submission" date="2016-07" db="EMBL/GenBank/DDBJ databases">
        <title>Pervasive Adenine N6-methylation of Active Genes in Fungi.</title>
        <authorList>
            <consortium name="DOE Joint Genome Institute"/>
            <person name="Mondo S.J."/>
            <person name="Dannebaum R.O."/>
            <person name="Kuo R.C."/>
            <person name="Labutti K."/>
            <person name="Haridas S."/>
            <person name="Kuo A."/>
            <person name="Salamov A."/>
            <person name="Ahrendt S.R."/>
            <person name="Lipzen A."/>
            <person name="Sullivan W."/>
            <person name="Andreopoulos W.B."/>
            <person name="Clum A."/>
            <person name="Lindquist E."/>
            <person name="Daum C."/>
            <person name="Ramamoorthy G.K."/>
            <person name="Gryganskyi A."/>
            <person name="Culley D."/>
            <person name="Magnuson J.K."/>
            <person name="James T.Y."/>
            <person name="O'Malley M.A."/>
            <person name="Stajich J.E."/>
            <person name="Spatafora J.W."/>
            <person name="Visel A."/>
            <person name="Grigoriev I.V."/>
        </authorList>
    </citation>
    <scope>NUCLEOTIDE SEQUENCE [LARGE SCALE GENOMIC DNA]</scope>
    <source>
        <strain evidence="2 3">68-887.2</strain>
    </source>
</reference>
<proteinExistence type="predicted"/>
<feature type="region of interest" description="Disordered" evidence="1">
    <location>
        <begin position="206"/>
        <end position="259"/>
    </location>
</feature>
<evidence type="ECO:0000256" key="1">
    <source>
        <dbReference type="SAM" id="MobiDB-lite"/>
    </source>
</evidence>
<name>A0A1Y2AZX6_9TREE</name>